<name>A0ACC0V2X2_9HYPO</name>
<comment type="caution">
    <text evidence="1">The sequence shown here is derived from an EMBL/GenBank/DDBJ whole genome shotgun (WGS) entry which is preliminary data.</text>
</comment>
<dbReference type="Proteomes" id="UP001163324">
    <property type="component" value="Chromosome 4"/>
</dbReference>
<reference evidence="1" key="1">
    <citation type="submission" date="2022-10" db="EMBL/GenBank/DDBJ databases">
        <title>Complete Genome of Trichothecium roseum strain YXFP-22015, a Plant Pathogen Isolated from Citrus.</title>
        <authorList>
            <person name="Wang Y."/>
            <person name="Zhu L."/>
        </authorList>
    </citation>
    <scope>NUCLEOTIDE SEQUENCE</scope>
    <source>
        <strain evidence="1">YXFP-22015</strain>
    </source>
</reference>
<proteinExistence type="predicted"/>
<sequence>MPLRYHYDILQDTEIRLIQLFPAPHHDDDISLSIIHHKLDPTKSKPVPRRWSRRQLQESLSEGWEVFETPEGRYVFCYDPDGDDEGDDDDDDDEEEDGDVGNEGDNGSSFSDGDEFVTTWDHPNPDFDRLLYELPPESTLWAREPAFEALSYTWGSLENPGTAYIRPSTGNDGLPVDATASSSLPIGKNLESALRNLRSATATRTLWVDAVCINQDDDEEKAVQVVRMSDIYSLATRVVVWLGPEESGDDSRLAVSTLAHLGAQVETTLDGFRLTSPGAQEPTWYNIDVTLPYSPRQWKAIRRLISRPWFGRVWTAQEIQLANRLAIVQIGNASLSWSLFRRAVDCLKDKPQHGDGERLPLGFLTSSIMNGADRPFVDLLRRHAHRECSNPRDKIYGMLSLVPPRFAAAIARPSYSQPVADIYADAFITSTRLTTRWEIFGCDVAERSPDLVAAPSWVPDFDPAGHRGYFSGLLQFAAGNSRLEHRFAITSSGQEFQVQGLRSATVSKVGIYCLPSPKAGLAAVRSWEPEGLYTGVYAGTGEPLMDAFLRTLVQNDVRERNPTDKGWPSLPQLRRHCKEGIFLGSREPRSEFGTGRYIDNMIFGRCEKRVYIETEEGYIGLGPLGCRTGDVICVFPGCNVPVVLRPLPNGKYQLVGDSFVYGLNDGQALLGPMPIGWRVQVFDHPEQDFRIEHRYFNTRTRTLTAEDPRLGQPPTGWERVSLNDLGRNLTGDDPLVVDFFRNEATGEVINSDPRLLPEELEKRGTKLQWFAIT</sequence>
<evidence type="ECO:0000313" key="1">
    <source>
        <dbReference type="EMBL" id="KAI9900048.1"/>
    </source>
</evidence>
<accession>A0ACC0V2X2</accession>
<dbReference type="EMBL" id="CM047943">
    <property type="protein sequence ID" value="KAI9900048.1"/>
    <property type="molecule type" value="Genomic_DNA"/>
</dbReference>
<organism evidence="1 2">
    <name type="scientific">Trichothecium roseum</name>
    <dbReference type="NCBI Taxonomy" id="47278"/>
    <lineage>
        <taxon>Eukaryota</taxon>
        <taxon>Fungi</taxon>
        <taxon>Dikarya</taxon>
        <taxon>Ascomycota</taxon>
        <taxon>Pezizomycotina</taxon>
        <taxon>Sordariomycetes</taxon>
        <taxon>Hypocreomycetidae</taxon>
        <taxon>Hypocreales</taxon>
        <taxon>Hypocreales incertae sedis</taxon>
        <taxon>Trichothecium</taxon>
    </lineage>
</organism>
<evidence type="ECO:0000313" key="2">
    <source>
        <dbReference type="Proteomes" id="UP001163324"/>
    </source>
</evidence>
<keyword evidence="2" id="KW-1185">Reference proteome</keyword>
<protein>
    <submittedName>
        <fullName evidence="1">Uncharacterized protein</fullName>
    </submittedName>
</protein>
<gene>
    <name evidence="1" type="ORF">N3K66_004310</name>
</gene>